<evidence type="ECO:0000256" key="3">
    <source>
        <dbReference type="ARBA" id="ARBA00022692"/>
    </source>
</evidence>
<comment type="subcellular location">
    <subcellularLocation>
        <location evidence="1">Cell membrane</location>
        <topology evidence="1">Multi-pass membrane protein</topology>
    </subcellularLocation>
</comment>
<protein>
    <submittedName>
        <fullName evidence="7">LysE family translocator</fullName>
    </submittedName>
</protein>
<dbReference type="GO" id="GO:0005886">
    <property type="term" value="C:plasma membrane"/>
    <property type="evidence" value="ECO:0007669"/>
    <property type="project" value="UniProtKB-SubCell"/>
</dbReference>
<keyword evidence="2" id="KW-1003">Cell membrane</keyword>
<keyword evidence="3 6" id="KW-0812">Transmembrane</keyword>
<reference evidence="7 8" key="1">
    <citation type="submission" date="2020-08" db="EMBL/GenBank/DDBJ databases">
        <title>Oceanospirillum sp. nov. isolated from marine sediment.</title>
        <authorList>
            <person name="Ji X."/>
        </authorList>
    </citation>
    <scope>NUCLEOTIDE SEQUENCE [LARGE SCALE GENOMIC DNA]</scope>
    <source>
        <strain evidence="7 8">D5</strain>
    </source>
</reference>
<accession>A0A839IU72</accession>
<dbReference type="AlphaFoldDB" id="A0A839IU72"/>
<keyword evidence="8" id="KW-1185">Reference proteome</keyword>
<name>A0A839IU72_9GAMM</name>
<dbReference type="PANTHER" id="PTHR30086">
    <property type="entry name" value="ARGININE EXPORTER PROTEIN ARGO"/>
    <property type="match status" value="1"/>
</dbReference>
<dbReference type="PANTHER" id="PTHR30086:SF20">
    <property type="entry name" value="ARGININE EXPORTER PROTEIN ARGO-RELATED"/>
    <property type="match status" value="1"/>
</dbReference>
<keyword evidence="5 6" id="KW-0472">Membrane</keyword>
<evidence type="ECO:0000256" key="4">
    <source>
        <dbReference type="ARBA" id="ARBA00022989"/>
    </source>
</evidence>
<dbReference type="GO" id="GO:0015171">
    <property type="term" value="F:amino acid transmembrane transporter activity"/>
    <property type="evidence" value="ECO:0007669"/>
    <property type="project" value="TreeGrafter"/>
</dbReference>
<evidence type="ECO:0000256" key="2">
    <source>
        <dbReference type="ARBA" id="ARBA00022475"/>
    </source>
</evidence>
<comment type="caution">
    <text evidence="7">The sequence shown here is derived from an EMBL/GenBank/DDBJ whole genome shotgun (WGS) entry which is preliminary data.</text>
</comment>
<keyword evidence="4 6" id="KW-1133">Transmembrane helix</keyword>
<organism evidence="7 8">
    <name type="scientific">Oceanospirillum sediminis</name>
    <dbReference type="NCBI Taxonomy" id="2760088"/>
    <lineage>
        <taxon>Bacteria</taxon>
        <taxon>Pseudomonadati</taxon>
        <taxon>Pseudomonadota</taxon>
        <taxon>Gammaproteobacteria</taxon>
        <taxon>Oceanospirillales</taxon>
        <taxon>Oceanospirillaceae</taxon>
        <taxon>Oceanospirillum</taxon>
    </lineage>
</organism>
<feature type="transmembrane region" description="Helical" evidence="6">
    <location>
        <begin position="73"/>
        <end position="92"/>
    </location>
</feature>
<dbReference type="RefSeq" id="WP_182810676.1">
    <property type="nucleotide sequence ID" value="NZ_JACJFM010000038.1"/>
</dbReference>
<dbReference type="InterPro" id="IPR001123">
    <property type="entry name" value="LeuE-type"/>
</dbReference>
<proteinExistence type="predicted"/>
<sequence>MDIIQIFSFMLVAALLVISPGPNGVLIAKTVPVSGKAAGFANIGGFIAAFFVHGSLSVFGLSVLLVQSAQAFTLFKLLGAAYLCWIGIKSLMQAWQNKPVQNNAEGTSKPTSLTSAFAEGFLTNALNPKVSMFYLAAFPQFIPVDDSVAAAFMLVVLHAIINLAWFSVMVMLLARIKQVSRNSAFSRWLKSVTGAVFIGFGAKLAFLKPAG</sequence>
<feature type="transmembrane region" description="Helical" evidence="6">
    <location>
        <begin position="43"/>
        <end position="66"/>
    </location>
</feature>
<dbReference type="EMBL" id="JACJFM010000038">
    <property type="protein sequence ID" value="MBB1488905.1"/>
    <property type="molecule type" value="Genomic_DNA"/>
</dbReference>
<evidence type="ECO:0000256" key="1">
    <source>
        <dbReference type="ARBA" id="ARBA00004651"/>
    </source>
</evidence>
<evidence type="ECO:0000313" key="7">
    <source>
        <dbReference type="EMBL" id="MBB1488905.1"/>
    </source>
</evidence>
<dbReference type="Proteomes" id="UP000565262">
    <property type="component" value="Unassembled WGS sequence"/>
</dbReference>
<dbReference type="Pfam" id="PF01810">
    <property type="entry name" value="LysE"/>
    <property type="match status" value="1"/>
</dbReference>
<feature type="transmembrane region" description="Helical" evidence="6">
    <location>
        <begin position="188"/>
        <end position="207"/>
    </location>
</feature>
<feature type="transmembrane region" description="Helical" evidence="6">
    <location>
        <begin position="148"/>
        <end position="176"/>
    </location>
</feature>
<evidence type="ECO:0000256" key="5">
    <source>
        <dbReference type="ARBA" id="ARBA00023136"/>
    </source>
</evidence>
<evidence type="ECO:0000313" key="8">
    <source>
        <dbReference type="Proteomes" id="UP000565262"/>
    </source>
</evidence>
<dbReference type="PIRSF" id="PIRSF006324">
    <property type="entry name" value="LeuE"/>
    <property type="match status" value="1"/>
</dbReference>
<evidence type="ECO:0000256" key="6">
    <source>
        <dbReference type="SAM" id="Phobius"/>
    </source>
</evidence>
<gene>
    <name evidence="7" type="ORF">H4O21_20045</name>
</gene>